<keyword evidence="2" id="KW-0285">Flavoprotein</keyword>
<evidence type="ECO:0000256" key="3">
    <source>
        <dbReference type="ARBA" id="ARBA00022827"/>
    </source>
</evidence>
<comment type="cofactor">
    <cofactor evidence="1">
        <name>FAD</name>
        <dbReference type="ChEBI" id="CHEBI:57692"/>
    </cofactor>
</comment>
<dbReference type="RefSeq" id="WP_208879655.1">
    <property type="nucleotide sequence ID" value="NZ_CP031320.1"/>
</dbReference>
<keyword evidence="3" id="KW-0274">FAD</keyword>
<dbReference type="GO" id="GO:0071949">
    <property type="term" value="F:FAD binding"/>
    <property type="evidence" value="ECO:0007669"/>
    <property type="project" value="InterPro"/>
</dbReference>
<evidence type="ECO:0000259" key="4">
    <source>
        <dbReference type="Pfam" id="PF01494"/>
    </source>
</evidence>
<keyword evidence="6" id="KW-1185">Reference proteome</keyword>
<dbReference type="GO" id="GO:0016709">
    <property type="term" value="F:oxidoreductase activity, acting on paired donors, with incorporation or reduction of molecular oxygen, NAD(P)H as one donor, and incorporation of one atom of oxygen"/>
    <property type="evidence" value="ECO:0007669"/>
    <property type="project" value="UniProtKB-ARBA"/>
</dbReference>
<dbReference type="PRINTS" id="PR00420">
    <property type="entry name" value="RNGMNOXGNASE"/>
</dbReference>
<protein>
    <recommendedName>
        <fullName evidence="4">FAD-binding domain-containing protein</fullName>
    </recommendedName>
</protein>
<dbReference type="InterPro" id="IPR036188">
    <property type="entry name" value="FAD/NAD-bd_sf"/>
</dbReference>
<dbReference type="PANTHER" id="PTHR43004:SF19">
    <property type="entry name" value="BINDING MONOOXYGENASE, PUTATIVE (JCVI)-RELATED"/>
    <property type="match status" value="1"/>
</dbReference>
<dbReference type="Pfam" id="PF21274">
    <property type="entry name" value="Rng_hyd_C"/>
    <property type="match status" value="1"/>
</dbReference>
<dbReference type="AlphaFoldDB" id="A0A345XRN4"/>
<evidence type="ECO:0000256" key="1">
    <source>
        <dbReference type="ARBA" id="ARBA00001974"/>
    </source>
</evidence>
<dbReference type="Gene3D" id="3.50.50.60">
    <property type="entry name" value="FAD/NAD(P)-binding domain"/>
    <property type="match status" value="1"/>
</dbReference>
<evidence type="ECO:0000256" key="2">
    <source>
        <dbReference type="ARBA" id="ARBA00022630"/>
    </source>
</evidence>
<dbReference type="EMBL" id="CP031320">
    <property type="protein sequence ID" value="AXK34300.1"/>
    <property type="molecule type" value="Genomic_DNA"/>
</dbReference>
<dbReference type="KEGG" id="sarm:DVA86_18230"/>
<evidence type="ECO:0000313" key="5">
    <source>
        <dbReference type="EMBL" id="AXK34300.1"/>
    </source>
</evidence>
<dbReference type="SMR" id="A0A345XRN4"/>
<dbReference type="Proteomes" id="UP000254425">
    <property type="component" value="Chromosome"/>
</dbReference>
<dbReference type="InterPro" id="IPR002938">
    <property type="entry name" value="FAD-bd"/>
</dbReference>
<sequence length="497" mass="54515">MSVIVVGSGPTGLLLAGDLARDGVPVKILERRAEESNLTRAFACHARMMELLDMRGLADELRSEGHWIPGARPRMTPGSHIPIRLDMDHPESRYSGVTIVHQARTEVLLERRARELGVEIVRGAEVTALEQDAGEVRLTVNGGRTETADWVVGCDGAHSTVREQLSVEFTGRSYDTRILLADVQFTTELPEAVNAFLGPDGAMLVVPYGDGWYRMIAWNRSGQGAPLDRPVTTEELTGAIQGITDVDLVISKVSWTTRFLSERRQADRYRVGRVLLAGDAAHVHSPLGGMGMSTGIQDAANLSWKLTGEHEGWAPLWLLDTYDTERRPAGHTTLRLTDTIQKLSVAPAPVRLVRPYFARFIQRMPWSLRKVPGTYHWVRLMMSGLGISYPAPPGVERTAGVGERVPDFDILSEKGPTRLYEVARGGRFVLLDASSDGVAATAAADWRDRVDIVRGDVPALRKLTTLLIRPDGYLAWGGRQPTAEAVAAAVRQWCGPA</sequence>
<name>A0A345XRN4_9ACTN</name>
<dbReference type="Pfam" id="PF01494">
    <property type="entry name" value="FAD_binding_3"/>
    <property type="match status" value="1"/>
</dbReference>
<organism evidence="5 6">
    <name type="scientific">Streptomyces armeniacus</name>
    <dbReference type="NCBI Taxonomy" id="83291"/>
    <lineage>
        <taxon>Bacteria</taxon>
        <taxon>Bacillati</taxon>
        <taxon>Actinomycetota</taxon>
        <taxon>Actinomycetes</taxon>
        <taxon>Kitasatosporales</taxon>
        <taxon>Streptomycetaceae</taxon>
        <taxon>Streptomyces</taxon>
    </lineage>
</organism>
<feature type="domain" description="FAD-binding" evidence="4">
    <location>
        <begin position="2"/>
        <end position="335"/>
    </location>
</feature>
<proteinExistence type="predicted"/>
<gene>
    <name evidence="5" type="ORF">DVA86_18230</name>
</gene>
<accession>A0A345XRN4</accession>
<dbReference type="Gene3D" id="3.40.30.120">
    <property type="match status" value="1"/>
</dbReference>
<dbReference type="Gene3D" id="3.30.70.2450">
    <property type="match status" value="1"/>
</dbReference>
<reference evidence="5 6" key="1">
    <citation type="submission" date="2018-07" db="EMBL/GenBank/DDBJ databases">
        <title>Draft genome of the type strain Streptomyces armeniacus ATCC 15676.</title>
        <authorList>
            <person name="Labana P."/>
            <person name="Gosse J.T."/>
            <person name="Boddy C.N."/>
        </authorList>
    </citation>
    <scope>NUCLEOTIDE SEQUENCE [LARGE SCALE GENOMIC DNA]</scope>
    <source>
        <strain evidence="5 6">ATCC 15676</strain>
    </source>
</reference>
<dbReference type="InterPro" id="IPR050641">
    <property type="entry name" value="RIFMO-like"/>
</dbReference>
<dbReference type="SUPFAM" id="SSF51905">
    <property type="entry name" value="FAD/NAD(P)-binding domain"/>
    <property type="match status" value="1"/>
</dbReference>
<dbReference type="PANTHER" id="PTHR43004">
    <property type="entry name" value="TRK SYSTEM POTASSIUM UPTAKE PROTEIN"/>
    <property type="match status" value="1"/>
</dbReference>
<evidence type="ECO:0000313" key="6">
    <source>
        <dbReference type="Proteomes" id="UP000254425"/>
    </source>
</evidence>